<reference evidence="1 2" key="1">
    <citation type="journal article" date="2015" name="Microbiology (Mosc.)">
        <title>Genomics of the Weissella cibaria species with an examination of its metabolic traits.</title>
        <authorList>
            <person name="Lynch K.M."/>
            <person name="Lucid A."/>
            <person name="Arendt E.K."/>
            <person name="Sleator R.D."/>
            <person name="Lucey B."/>
            <person name="Coffey A."/>
        </authorList>
    </citation>
    <scope>NUCLEOTIDE SEQUENCE [LARGE SCALE GENOMIC DNA]</scope>
    <source>
        <strain evidence="1 2">AB3b</strain>
    </source>
</reference>
<proteinExistence type="predicted"/>
<dbReference type="RefSeq" id="WP_043941246.1">
    <property type="nucleotide sequence ID" value="NZ_JWHT01000029.1"/>
</dbReference>
<name>A0A0D1KHA0_9LACO</name>
<organism evidence="1 2">
    <name type="scientific">Weissella cibaria</name>
    <dbReference type="NCBI Taxonomy" id="137591"/>
    <lineage>
        <taxon>Bacteria</taxon>
        <taxon>Bacillati</taxon>
        <taxon>Bacillota</taxon>
        <taxon>Bacilli</taxon>
        <taxon>Lactobacillales</taxon>
        <taxon>Lactobacillaceae</taxon>
        <taxon>Weissella</taxon>
    </lineage>
</organism>
<comment type="caution">
    <text evidence="1">The sequence shown here is derived from an EMBL/GenBank/DDBJ whole genome shotgun (WGS) entry which is preliminary data.</text>
</comment>
<evidence type="ECO:0000313" key="2">
    <source>
        <dbReference type="Proteomes" id="UP000032289"/>
    </source>
</evidence>
<protein>
    <submittedName>
        <fullName evidence="1">Uncharacterized protein</fullName>
    </submittedName>
</protein>
<gene>
    <name evidence="1" type="ORF">ab3b_01246</name>
</gene>
<dbReference type="PATRIC" id="fig|137591.24.peg.1216"/>
<dbReference type="AlphaFoldDB" id="A0A0D1KHA0"/>
<dbReference type="EMBL" id="JWHT01000029">
    <property type="protein sequence ID" value="KIU24199.1"/>
    <property type="molecule type" value="Genomic_DNA"/>
</dbReference>
<sequence>MGITIQIDDAAVTKIAGAIRTNIPRVARTNEAMILANPELSERLPKLAALADDELVRGYLQVFLMSANDKNLLLDKAWIDQFLTMQLATVVG</sequence>
<evidence type="ECO:0000313" key="1">
    <source>
        <dbReference type="EMBL" id="KIU24199.1"/>
    </source>
</evidence>
<dbReference type="Proteomes" id="UP000032289">
    <property type="component" value="Unassembled WGS sequence"/>
</dbReference>
<accession>A0A0D1KHA0</accession>